<dbReference type="PATRIC" id="fig|1492898.3.peg.765"/>
<dbReference type="GO" id="GO:0016020">
    <property type="term" value="C:membrane"/>
    <property type="evidence" value="ECO:0007669"/>
    <property type="project" value="InterPro"/>
</dbReference>
<protein>
    <recommendedName>
        <fullName evidence="4">Cytochrome oxidase subunit II copper A binding domain-containing protein</fullName>
    </recommendedName>
</protein>
<dbReference type="PROSITE" id="PS00078">
    <property type="entry name" value="COX2"/>
    <property type="match status" value="1"/>
</dbReference>
<organism evidence="5 6">
    <name type="scientific">Flavisolibacter tropicus</name>
    <dbReference type="NCBI Taxonomy" id="1492898"/>
    <lineage>
        <taxon>Bacteria</taxon>
        <taxon>Pseudomonadati</taxon>
        <taxon>Bacteroidota</taxon>
        <taxon>Chitinophagia</taxon>
        <taxon>Chitinophagales</taxon>
        <taxon>Chitinophagaceae</taxon>
        <taxon>Flavisolibacter</taxon>
    </lineage>
</organism>
<evidence type="ECO:0000256" key="3">
    <source>
        <dbReference type="ARBA" id="ARBA00023008"/>
    </source>
</evidence>
<dbReference type="GO" id="GO:0004129">
    <property type="term" value="F:cytochrome-c oxidase activity"/>
    <property type="evidence" value="ECO:0007669"/>
    <property type="project" value="InterPro"/>
</dbReference>
<dbReference type="Gene3D" id="2.60.40.420">
    <property type="entry name" value="Cupredoxins - blue copper proteins"/>
    <property type="match status" value="1"/>
</dbReference>
<dbReference type="InterPro" id="IPR034214">
    <property type="entry name" value="Ba3_CcO_II_C"/>
</dbReference>
<name>A0A172U1R4_9BACT</name>
<sequence length="150" mass="16947">MDKSEKKVLMITGATLALFIFSILYARGKYNDAPECLPFDKTYETPKVNKLDDKTYQVYAVAQMWQFQPSQIYIPVGAEVDFFLTSKDVVHGFNIAEKNVNMMAVYGNINKTTVKFDKPGVYKITCHEYCGVGHQNMQAEVIVNDPAATK</sequence>
<dbReference type="InterPro" id="IPR002429">
    <property type="entry name" value="CcO_II-like_C"/>
</dbReference>
<feature type="domain" description="Cytochrome oxidase subunit II copper A binding" evidence="4">
    <location>
        <begin position="51"/>
        <end position="150"/>
    </location>
</feature>
<dbReference type="PROSITE" id="PS50857">
    <property type="entry name" value="COX2_CUA"/>
    <property type="match status" value="1"/>
</dbReference>
<dbReference type="AlphaFoldDB" id="A0A172U1R4"/>
<keyword evidence="2" id="KW-0479">Metal-binding</keyword>
<dbReference type="PANTHER" id="PTHR42838:SF2">
    <property type="entry name" value="NITROUS-OXIDE REDUCTASE"/>
    <property type="match status" value="1"/>
</dbReference>
<accession>A0A172U1R4</accession>
<evidence type="ECO:0000313" key="5">
    <source>
        <dbReference type="EMBL" id="ANE53295.1"/>
    </source>
</evidence>
<gene>
    <name evidence="5" type="ORF">SY85_03505</name>
</gene>
<dbReference type="InterPro" id="IPR001505">
    <property type="entry name" value="Copper_CuA"/>
</dbReference>
<dbReference type="PANTHER" id="PTHR42838">
    <property type="entry name" value="CYTOCHROME C OXIDASE SUBUNIT II"/>
    <property type="match status" value="1"/>
</dbReference>
<dbReference type="Pfam" id="PF00116">
    <property type="entry name" value="COX2"/>
    <property type="match status" value="1"/>
</dbReference>
<proteinExistence type="predicted"/>
<dbReference type="SUPFAM" id="SSF49503">
    <property type="entry name" value="Cupredoxins"/>
    <property type="match status" value="1"/>
</dbReference>
<evidence type="ECO:0000256" key="1">
    <source>
        <dbReference type="ARBA" id="ARBA00004196"/>
    </source>
</evidence>
<dbReference type="GO" id="GO:0030313">
    <property type="term" value="C:cell envelope"/>
    <property type="evidence" value="ECO:0007669"/>
    <property type="project" value="UniProtKB-SubCell"/>
</dbReference>
<keyword evidence="6" id="KW-1185">Reference proteome</keyword>
<evidence type="ECO:0000313" key="6">
    <source>
        <dbReference type="Proteomes" id="UP000077177"/>
    </source>
</evidence>
<reference evidence="5 6" key="2">
    <citation type="journal article" date="2016" name="Int. J. Syst. Evol. Microbiol.">
        <title>Flavisolibacter tropicus sp. nov., isolated from tropical soil.</title>
        <authorList>
            <person name="Lee J.J."/>
            <person name="Kang M.S."/>
            <person name="Kim G.S."/>
            <person name="Lee C.S."/>
            <person name="Lim S."/>
            <person name="Lee J."/>
            <person name="Roh S.H."/>
            <person name="Kang H."/>
            <person name="Ha J.M."/>
            <person name="Bae S."/>
            <person name="Jung H.Y."/>
            <person name="Kim M.K."/>
        </authorList>
    </citation>
    <scope>NUCLEOTIDE SEQUENCE [LARGE SCALE GENOMIC DNA]</scope>
    <source>
        <strain evidence="5 6">LCS9</strain>
    </source>
</reference>
<dbReference type="GO" id="GO:0005507">
    <property type="term" value="F:copper ion binding"/>
    <property type="evidence" value="ECO:0007669"/>
    <property type="project" value="InterPro"/>
</dbReference>
<dbReference type="InterPro" id="IPR008972">
    <property type="entry name" value="Cupredoxin"/>
</dbReference>
<comment type="subcellular location">
    <subcellularLocation>
        <location evidence="1">Cell envelope</location>
    </subcellularLocation>
</comment>
<dbReference type="InterPro" id="IPR051403">
    <property type="entry name" value="NosZ/Cyto_c_oxidase_sub2"/>
</dbReference>
<evidence type="ECO:0000256" key="2">
    <source>
        <dbReference type="ARBA" id="ARBA00022723"/>
    </source>
</evidence>
<dbReference type="STRING" id="1492898.SY85_03505"/>
<keyword evidence="3" id="KW-0186">Copper</keyword>
<evidence type="ECO:0000259" key="4">
    <source>
        <dbReference type="PROSITE" id="PS50857"/>
    </source>
</evidence>
<dbReference type="Proteomes" id="UP000077177">
    <property type="component" value="Chromosome"/>
</dbReference>
<reference evidence="6" key="1">
    <citation type="submission" date="2015-01" db="EMBL/GenBank/DDBJ databases">
        <title>Flavisolibacter sp./LCS9/ whole genome sequencing.</title>
        <authorList>
            <person name="Kim M.K."/>
            <person name="Srinivasan S."/>
            <person name="Lee J.-J."/>
        </authorList>
    </citation>
    <scope>NUCLEOTIDE SEQUENCE [LARGE SCALE GENOMIC DNA]</scope>
    <source>
        <strain evidence="6">LCS9</strain>
    </source>
</reference>
<dbReference type="EMBL" id="CP011390">
    <property type="protein sequence ID" value="ANE53295.1"/>
    <property type="molecule type" value="Genomic_DNA"/>
</dbReference>
<dbReference type="CDD" id="cd13913">
    <property type="entry name" value="ba3_CcO_II_C"/>
    <property type="match status" value="1"/>
</dbReference>
<dbReference type="KEGG" id="fla:SY85_03505"/>